<dbReference type="EMBL" id="BAABJE010000030">
    <property type="protein sequence ID" value="GAA4806556.1"/>
    <property type="molecule type" value="Genomic_DNA"/>
</dbReference>
<protein>
    <recommendedName>
        <fullName evidence="3">Flagellar protein FlgN</fullName>
    </recommendedName>
</protein>
<dbReference type="RefSeq" id="WP_345304806.1">
    <property type="nucleotide sequence ID" value="NZ_BAABJE010000030.1"/>
</dbReference>
<accession>A0ABP9CDT5</accession>
<evidence type="ECO:0000313" key="2">
    <source>
        <dbReference type="Proteomes" id="UP001499959"/>
    </source>
</evidence>
<proteinExistence type="predicted"/>
<organism evidence="1 2">
    <name type="scientific">Lysobacter hankyongensis</name>
    <dbReference type="NCBI Taxonomy" id="1176535"/>
    <lineage>
        <taxon>Bacteria</taxon>
        <taxon>Pseudomonadati</taxon>
        <taxon>Pseudomonadota</taxon>
        <taxon>Gammaproteobacteria</taxon>
        <taxon>Lysobacterales</taxon>
        <taxon>Lysobacteraceae</taxon>
        <taxon>Lysobacter</taxon>
    </lineage>
</organism>
<gene>
    <name evidence="1" type="ORF">GCM10023307_36470</name>
</gene>
<name>A0ABP9CDT5_9GAMM</name>
<dbReference type="Proteomes" id="UP001499959">
    <property type="component" value="Unassembled WGS sequence"/>
</dbReference>
<keyword evidence="2" id="KW-1185">Reference proteome</keyword>
<comment type="caution">
    <text evidence="1">The sequence shown here is derived from an EMBL/GenBank/DDBJ whole genome shotgun (WGS) entry which is preliminary data.</text>
</comment>
<evidence type="ECO:0008006" key="3">
    <source>
        <dbReference type="Google" id="ProtNLM"/>
    </source>
</evidence>
<sequence>MSEEPMSLAFTVEDLDAVDAALTMLEARLAALVSLRQEVRQGWARMGEVSELFCRQTLAAMAERPPVSSVTFDLSRAQADLAAADALHPRLLRLRRLADRAEDSELALGADVMVAALQAHALLEAAGDDVVPVLSCEVRAA</sequence>
<evidence type="ECO:0000313" key="1">
    <source>
        <dbReference type="EMBL" id="GAA4806556.1"/>
    </source>
</evidence>
<reference evidence="2" key="1">
    <citation type="journal article" date="2019" name="Int. J. Syst. Evol. Microbiol.">
        <title>The Global Catalogue of Microorganisms (GCM) 10K type strain sequencing project: providing services to taxonomists for standard genome sequencing and annotation.</title>
        <authorList>
            <consortium name="The Broad Institute Genomics Platform"/>
            <consortium name="The Broad Institute Genome Sequencing Center for Infectious Disease"/>
            <person name="Wu L."/>
            <person name="Ma J."/>
        </authorList>
    </citation>
    <scope>NUCLEOTIDE SEQUENCE [LARGE SCALE GENOMIC DNA]</scope>
    <source>
        <strain evidence="2">JCM 18204</strain>
    </source>
</reference>